<protein>
    <submittedName>
        <fullName evidence="1">Uncharacterized protein</fullName>
    </submittedName>
</protein>
<sequence>MFVWNKLGRRWLQIPPPWSIIIEDSSFLARKGIVIIEKNIDQLVEAIDQIECRRCASATTRSYGDRIVAGCQESISCYQYKNLIQNQSHLPSAHLLFSCSRCEISDDCPYFPKPRTDLDSSSELASTARRH</sequence>
<gene>
    <name evidence="1" type="ORF">PROFUN_01628</name>
</gene>
<name>A0A2P6NTU9_9EUKA</name>
<comment type="caution">
    <text evidence="1">The sequence shown here is derived from an EMBL/GenBank/DDBJ whole genome shotgun (WGS) entry which is preliminary data.</text>
</comment>
<proteinExistence type="predicted"/>
<dbReference type="EMBL" id="MDYQ01000021">
    <property type="protein sequence ID" value="PRP87366.1"/>
    <property type="molecule type" value="Genomic_DNA"/>
</dbReference>
<dbReference type="AlphaFoldDB" id="A0A2P6NTU9"/>
<organism evidence="1 2">
    <name type="scientific">Planoprotostelium fungivorum</name>
    <dbReference type="NCBI Taxonomy" id="1890364"/>
    <lineage>
        <taxon>Eukaryota</taxon>
        <taxon>Amoebozoa</taxon>
        <taxon>Evosea</taxon>
        <taxon>Variosea</taxon>
        <taxon>Cavosteliida</taxon>
        <taxon>Cavosteliaceae</taxon>
        <taxon>Planoprotostelium</taxon>
    </lineage>
</organism>
<dbReference type="Proteomes" id="UP000241769">
    <property type="component" value="Unassembled WGS sequence"/>
</dbReference>
<dbReference type="InParanoid" id="A0A2P6NTU9"/>
<evidence type="ECO:0000313" key="2">
    <source>
        <dbReference type="Proteomes" id="UP000241769"/>
    </source>
</evidence>
<evidence type="ECO:0000313" key="1">
    <source>
        <dbReference type="EMBL" id="PRP87366.1"/>
    </source>
</evidence>
<reference evidence="1 2" key="1">
    <citation type="journal article" date="2018" name="Genome Biol. Evol.">
        <title>Multiple Roots of Fruiting Body Formation in Amoebozoa.</title>
        <authorList>
            <person name="Hillmann F."/>
            <person name="Forbes G."/>
            <person name="Novohradska S."/>
            <person name="Ferling I."/>
            <person name="Riege K."/>
            <person name="Groth M."/>
            <person name="Westermann M."/>
            <person name="Marz M."/>
            <person name="Spaller T."/>
            <person name="Winckler T."/>
            <person name="Schaap P."/>
            <person name="Glockner G."/>
        </authorList>
    </citation>
    <scope>NUCLEOTIDE SEQUENCE [LARGE SCALE GENOMIC DNA]</scope>
    <source>
        <strain evidence="1 2">Jena</strain>
    </source>
</reference>
<keyword evidence="2" id="KW-1185">Reference proteome</keyword>
<accession>A0A2P6NTU9</accession>